<proteinExistence type="predicted"/>
<evidence type="ECO:0008006" key="3">
    <source>
        <dbReference type="Google" id="ProtNLM"/>
    </source>
</evidence>
<accession>A0ABV8MT03</accession>
<reference evidence="2" key="1">
    <citation type="journal article" date="2019" name="Int. J. Syst. Evol. Microbiol.">
        <title>The Global Catalogue of Microorganisms (GCM) 10K type strain sequencing project: providing services to taxonomists for standard genome sequencing and annotation.</title>
        <authorList>
            <consortium name="The Broad Institute Genomics Platform"/>
            <consortium name="The Broad Institute Genome Sequencing Center for Infectious Disease"/>
            <person name="Wu L."/>
            <person name="Ma J."/>
        </authorList>
    </citation>
    <scope>NUCLEOTIDE SEQUENCE [LARGE SCALE GENOMIC DNA]</scope>
    <source>
        <strain evidence="2">LMG 29894</strain>
    </source>
</reference>
<dbReference type="EMBL" id="JBHSBU010000001">
    <property type="protein sequence ID" value="MFC4160268.1"/>
    <property type="molecule type" value="Genomic_DNA"/>
</dbReference>
<gene>
    <name evidence="1" type="ORF">ACFOW7_13055</name>
</gene>
<protein>
    <recommendedName>
        <fullName evidence="3">Alpha/beta hydrolase</fullName>
    </recommendedName>
</protein>
<comment type="caution">
    <text evidence="1">The sequence shown here is derived from an EMBL/GenBank/DDBJ whole genome shotgun (WGS) entry which is preliminary data.</text>
</comment>
<name>A0ABV8MT03_9NEIS</name>
<evidence type="ECO:0000313" key="1">
    <source>
        <dbReference type="EMBL" id="MFC4160268.1"/>
    </source>
</evidence>
<sequence>MARTRLAESHDFATVASNHTFVMNHPETCRLILNFLRSGRFAEH</sequence>
<dbReference type="RefSeq" id="WP_378164917.1">
    <property type="nucleotide sequence ID" value="NZ_JBHSBU010000001.1"/>
</dbReference>
<organism evidence="1 2">
    <name type="scientific">Chitinimonas lacunae</name>
    <dbReference type="NCBI Taxonomy" id="1963018"/>
    <lineage>
        <taxon>Bacteria</taxon>
        <taxon>Pseudomonadati</taxon>
        <taxon>Pseudomonadota</taxon>
        <taxon>Betaproteobacteria</taxon>
        <taxon>Neisseriales</taxon>
        <taxon>Chitinibacteraceae</taxon>
        <taxon>Chitinimonas</taxon>
    </lineage>
</organism>
<dbReference type="Proteomes" id="UP001595791">
    <property type="component" value="Unassembled WGS sequence"/>
</dbReference>
<keyword evidence="2" id="KW-1185">Reference proteome</keyword>
<evidence type="ECO:0000313" key="2">
    <source>
        <dbReference type="Proteomes" id="UP001595791"/>
    </source>
</evidence>